<name>A0A517SDQ1_9PLAN</name>
<sequence length="151" mass="16899">MMLTPETAIQTLEVIKTEEIKAPVDVVFESILAILGPESQMGHKAFPMTFEAWPGGRWFRDLGNNAGHLWGHVQVIKPPTLIEICGPMFMSYPAASHLQYRITADGPTSRLQLTHKAFGLIPKEHREGVNEGWANEVAEIRARAERLAKKK</sequence>
<proteinExistence type="predicted"/>
<dbReference type="KEGG" id="ccos:Pan44_22690"/>
<dbReference type="SUPFAM" id="SSF55961">
    <property type="entry name" value="Bet v1-like"/>
    <property type="match status" value="1"/>
</dbReference>
<dbReference type="CDD" id="cd07814">
    <property type="entry name" value="SRPBCC_CalC_Aha1-like"/>
    <property type="match status" value="1"/>
</dbReference>
<dbReference type="EMBL" id="CP036271">
    <property type="protein sequence ID" value="QDT54241.1"/>
    <property type="molecule type" value="Genomic_DNA"/>
</dbReference>
<protein>
    <recommendedName>
        <fullName evidence="3">SRPBCC domain-containing protein</fullName>
    </recommendedName>
</protein>
<dbReference type="RefSeq" id="WP_197454016.1">
    <property type="nucleotide sequence ID" value="NZ_CP036271.1"/>
</dbReference>
<dbReference type="InterPro" id="IPR023393">
    <property type="entry name" value="START-like_dom_sf"/>
</dbReference>
<dbReference type="Proteomes" id="UP000315700">
    <property type="component" value="Chromosome"/>
</dbReference>
<accession>A0A517SDQ1</accession>
<dbReference type="Gene3D" id="3.30.530.20">
    <property type="match status" value="1"/>
</dbReference>
<evidence type="ECO:0008006" key="3">
    <source>
        <dbReference type="Google" id="ProtNLM"/>
    </source>
</evidence>
<organism evidence="1 2">
    <name type="scientific">Caulifigura coniformis</name>
    <dbReference type="NCBI Taxonomy" id="2527983"/>
    <lineage>
        <taxon>Bacteria</taxon>
        <taxon>Pseudomonadati</taxon>
        <taxon>Planctomycetota</taxon>
        <taxon>Planctomycetia</taxon>
        <taxon>Planctomycetales</taxon>
        <taxon>Planctomycetaceae</taxon>
        <taxon>Caulifigura</taxon>
    </lineage>
</organism>
<keyword evidence="2" id="KW-1185">Reference proteome</keyword>
<evidence type="ECO:0000313" key="1">
    <source>
        <dbReference type="EMBL" id="QDT54241.1"/>
    </source>
</evidence>
<evidence type="ECO:0000313" key="2">
    <source>
        <dbReference type="Proteomes" id="UP000315700"/>
    </source>
</evidence>
<dbReference type="AlphaFoldDB" id="A0A517SDQ1"/>
<gene>
    <name evidence="1" type="ORF">Pan44_22690</name>
</gene>
<dbReference type="InParanoid" id="A0A517SDQ1"/>
<reference evidence="1 2" key="1">
    <citation type="submission" date="2019-02" db="EMBL/GenBank/DDBJ databases">
        <title>Deep-cultivation of Planctomycetes and their phenomic and genomic characterization uncovers novel biology.</title>
        <authorList>
            <person name="Wiegand S."/>
            <person name="Jogler M."/>
            <person name="Boedeker C."/>
            <person name="Pinto D."/>
            <person name="Vollmers J."/>
            <person name="Rivas-Marin E."/>
            <person name="Kohn T."/>
            <person name="Peeters S.H."/>
            <person name="Heuer A."/>
            <person name="Rast P."/>
            <person name="Oberbeckmann S."/>
            <person name="Bunk B."/>
            <person name="Jeske O."/>
            <person name="Meyerdierks A."/>
            <person name="Storesund J.E."/>
            <person name="Kallscheuer N."/>
            <person name="Luecker S."/>
            <person name="Lage O.M."/>
            <person name="Pohl T."/>
            <person name="Merkel B.J."/>
            <person name="Hornburger P."/>
            <person name="Mueller R.-W."/>
            <person name="Bruemmer F."/>
            <person name="Labrenz M."/>
            <person name="Spormann A.M."/>
            <person name="Op den Camp H."/>
            <person name="Overmann J."/>
            <person name="Amann R."/>
            <person name="Jetten M.S.M."/>
            <person name="Mascher T."/>
            <person name="Medema M.H."/>
            <person name="Devos D.P."/>
            <person name="Kaster A.-K."/>
            <person name="Ovreas L."/>
            <person name="Rohde M."/>
            <person name="Galperin M.Y."/>
            <person name="Jogler C."/>
        </authorList>
    </citation>
    <scope>NUCLEOTIDE SEQUENCE [LARGE SCALE GENOMIC DNA]</scope>
    <source>
        <strain evidence="1 2">Pan44</strain>
    </source>
</reference>